<dbReference type="InterPro" id="IPR007705">
    <property type="entry name" value="Vesicle_trsprt_v-SNARE_N"/>
</dbReference>
<proteinExistence type="inferred from homology"/>
<comment type="similarity">
    <text evidence="1">Belongs to the VTI1 family.</text>
</comment>
<evidence type="ECO:0000256" key="6">
    <source>
        <dbReference type="ARBA" id="ARBA00023054"/>
    </source>
</evidence>
<keyword evidence="5 9" id="KW-1133">Transmembrane helix</keyword>
<keyword evidence="6" id="KW-0175">Coiled coil</keyword>
<keyword evidence="3 9" id="KW-0812">Transmembrane</keyword>
<protein>
    <submittedName>
        <fullName evidence="11">t-SNARE VTI1</fullName>
    </submittedName>
</protein>
<dbReference type="InterPro" id="IPR000727">
    <property type="entry name" value="T_SNARE_dom"/>
</dbReference>
<evidence type="ECO:0000256" key="3">
    <source>
        <dbReference type="ARBA" id="ARBA00022692"/>
    </source>
</evidence>
<keyword evidence="7 9" id="KW-0472">Membrane</keyword>
<dbReference type="Gene3D" id="1.20.5.110">
    <property type="match status" value="1"/>
</dbReference>
<evidence type="ECO:0000256" key="4">
    <source>
        <dbReference type="ARBA" id="ARBA00022927"/>
    </source>
</evidence>
<reference evidence="11 12" key="1">
    <citation type="submission" date="2023-04" db="EMBL/GenBank/DDBJ databases">
        <title>Genome of Basidiobolus ranarum AG-B5.</title>
        <authorList>
            <person name="Stajich J.E."/>
            <person name="Carter-House D."/>
            <person name="Gryganskyi A."/>
        </authorList>
    </citation>
    <scope>NUCLEOTIDE SEQUENCE [LARGE SCALE GENOMIC DNA]</scope>
    <source>
        <strain evidence="11 12">AG-B5</strain>
    </source>
</reference>
<keyword evidence="2" id="KW-0813">Transport</keyword>
<comment type="subcellular location">
    <subcellularLocation>
        <location evidence="8">Endomembrane system</location>
        <topology evidence="8">Single-pass type IV membrane protein</topology>
    </subcellularLocation>
</comment>
<dbReference type="CDD" id="cd15862">
    <property type="entry name" value="SNARE_Vti1"/>
    <property type="match status" value="1"/>
</dbReference>
<dbReference type="Gene3D" id="1.20.58.400">
    <property type="entry name" value="t-snare proteins"/>
    <property type="match status" value="1"/>
</dbReference>
<evidence type="ECO:0000313" key="12">
    <source>
        <dbReference type="Proteomes" id="UP001479436"/>
    </source>
</evidence>
<evidence type="ECO:0000256" key="1">
    <source>
        <dbReference type="ARBA" id="ARBA00006108"/>
    </source>
</evidence>
<dbReference type="PIRSF" id="PIRSF028865">
    <property type="entry name" value="Membrin-2"/>
    <property type="match status" value="1"/>
</dbReference>
<organism evidence="11 12">
    <name type="scientific">Basidiobolus ranarum</name>
    <dbReference type="NCBI Taxonomy" id="34480"/>
    <lineage>
        <taxon>Eukaryota</taxon>
        <taxon>Fungi</taxon>
        <taxon>Fungi incertae sedis</taxon>
        <taxon>Zoopagomycota</taxon>
        <taxon>Entomophthoromycotina</taxon>
        <taxon>Basidiobolomycetes</taxon>
        <taxon>Basidiobolales</taxon>
        <taxon>Basidiobolaceae</taxon>
        <taxon>Basidiobolus</taxon>
    </lineage>
</organism>
<keyword evidence="4" id="KW-0653">Protein transport</keyword>
<keyword evidence="12" id="KW-1185">Reference proteome</keyword>
<evidence type="ECO:0000256" key="5">
    <source>
        <dbReference type="ARBA" id="ARBA00022989"/>
    </source>
</evidence>
<dbReference type="Pfam" id="PF12352">
    <property type="entry name" value="V-SNARE_C"/>
    <property type="match status" value="1"/>
</dbReference>
<evidence type="ECO:0000256" key="8">
    <source>
        <dbReference type="ARBA" id="ARBA00046280"/>
    </source>
</evidence>
<evidence type="ECO:0000256" key="7">
    <source>
        <dbReference type="ARBA" id="ARBA00023136"/>
    </source>
</evidence>
<dbReference type="SUPFAM" id="SSF47661">
    <property type="entry name" value="t-snare proteins"/>
    <property type="match status" value="1"/>
</dbReference>
<dbReference type="SUPFAM" id="SSF58038">
    <property type="entry name" value="SNARE fusion complex"/>
    <property type="match status" value="1"/>
</dbReference>
<feature type="domain" description="T-SNARE coiled-coil homology" evidence="10">
    <location>
        <begin position="124"/>
        <end position="191"/>
    </location>
</feature>
<comment type="caution">
    <text evidence="11">The sequence shown here is derived from an EMBL/GenBank/DDBJ whole genome shotgun (WGS) entry which is preliminary data.</text>
</comment>
<dbReference type="PANTHER" id="PTHR21230:SF26">
    <property type="entry name" value="VESICLE TRANSPORT THROUGH INTERACTION WITH T-SNARES HOMOLOG 1A"/>
    <property type="match status" value="1"/>
</dbReference>
<dbReference type="EMBL" id="JASJQH010007013">
    <property type="protein sequence ID" value="KAK9720420.1"/>
    <property type="molecule type" value="Genomic_DNA"/>
</dbReference>
<dbReference type="Proteomes" id="UP001479436">
    <property type="component" value="Unassembled WGS sequence"/>
</dbReference>
<dbReference type="Pfam" id="PF05008">
    <property type="entry name" value="V-SNARE"/>
    <property type="match status" value="1"/>
</dbReference>
<name>A0ABR2W5Y0_9FUNG</name>
<dbReference type="InterPro" id="IPR010989">
    <property type="entry name" value="SNARE"/>
</dbReference>
<evidence type="ECO:0000256" key="2">
    <source>
        <dbReference type="ARBA" id="ARBA00022448"/>
    </source>
</evidence>
<accession>A0ABR2W5Y0</accession>
<gene>
    <name evidence="11" type="primary">vti1_1</name>
    <name evidence="11" type="ORF">K7432_004147</name>
</gene>
<dbReference type="InterPro" id="IPR038407">
    <property type="entry name" value="v-SNARE_N_sf"/>
</dbReference>
<evidence type="ECO:0000256" key="9">
    <source>
        <dbReference type="SAM" id="Phobius"/>
    </source>
</evidence>
<evidence type="ECO:0000313" key="11">
    <source>
        <dbReference type="EMBL" id="KAK9720420.1"/>
    </source>
</evidence>
<evidence type="ECO:0000259" key="10">
    <source>
        <dbReference type="SMART" id="SM00397"/>
    </source>
</evidence>
<dbReference type="SMART" id="SM00397">
    <property type="entry name" value="t_SNARE"/>
    <property type="match status" value="1"/>
</dbReference>
<feature type="transmembrane region" description="Helical" evidence="9">
    <location>
        <begin position="200"/>
        <end position="221"/>
    </location>
</feature>
<sequence>MADSSELFESYEQEYTTLSIAISKKLNAVIPGLIGEERKASIRATERELEEADEIVEQMEMEIFNLPQASRTRFQARLRGYKSELGNLKRDLKRILSSSGEREELLSGHATLDLDSASMDQRARLLSGTERLTDSSRRLQDSHRLALETESLGVGILSDLRGQREQIQHTRDTLFEADSSIDRASRTLKTMTRRMMTNRLLTAAIIVILVLIIGFIVYMKFFY</sequence>
<dbReference type="PANTHER" id="PTHR21230">
    <property type="entry name" value="VESICLE TRANSPORT V-SNARE PROTEIN VTI1-RELATED"/>
    <property type="match status" value="1"/>
</dbReference>
<dbReference type="InterPro" id="IPR027027">
    <property type="entry name" value="GOSR2/Membrin/Bos1"/>
</dbReference>